<keyword evidence="3" id="KW-1185">Reference proteome</keyword>
<name>A0AAU9T6C4_THLAR</name>
<accession>A0AAU9T6C4</accession>
<organism evidence="2 3">
    <name type="scientific">Thlaspi arvense</name>
    <name type="common">Field penny-cress</name>
    <dbReference type="NCBI Taxonomy" id="13288"/>
    <lineage>
        <taxon>Eukaryota</taxon>
        <taxon>Viridiplantae</taxon>
        <taxon>Streptophyta</taxon>
        <taxon>Embryophyta</taxon>
        <taxon>Tracheophyta</taxon>
        <taxon>Spermatophyta</taxon>
        <taxon>Magnoliopsida</taxon>
        <taxon>eudicotyledons</taxon>
        <taxon>Gunneridae</taxon>
        <taxon>Pentapetalae</taxon>
        <taxon>rosids</taxon>
        <taxon>malvids</taxon>
        <taxon>Brassicales</taxon>
        <taxon>Brassicaceae</taxon>
        <taxon>Thlaspideae</taxon>
        <taxon>Thlaspi</taxon>
    </lineage>
</organism>
<evidence type="ECO:0000256" key="1">
    <source>
        <dbReference type="SAM" id="MobiDB-lite"/>
    </source>
</evidence>
<dbReference type="AlphaFoldDB" id="A0AAU9T6C4"/>
<dbReference type="Proteomes" id="UP000836841">
    <property type="component" value="Chromosome 7"/>
</dbReference>
<evidence type="ECO:0000313" key="3">
    <source>
        <dbReference type="Proteomes" id="UP000836841"/>
    </source>
</evidence>
<feature type="region of interest" description="Disordered" evidence="1">
    <location>
        <begin position="70"/>
        <end position="105"/>
    </location>
</feature>
<protein>
    <submittedName>
        <fullName evidence="2">Uncharacterized protein</fullName>
    </submittedName>
</protein>
<gene>
    <name evidence="2" type="ORF">TAV2_LOCUS24160</name>
</gene>
<dbReference type="EMBL" id="OU466863">
    <property type="protein sequence ID" value="CAH2079797.1"/>
    <property type="molecule type" value="Genomic_DNA"/>
</dbReference>
<proteinExistence type="predicted"/>
<sequence>MRKVCSNQILPNLRRLNRKMEKKVMLPTLLMSLKMKKPLVMYVNLPKFLKTKKMRLAQLSRPFKVCHTEHLEKRTRRSDMSGSTTSNPLRGEKVNQKLKWTAEEKHSPVKWKNILRNS</sequence>
<evidence type="ECO:0000313" key="2">
    <source>
        <dbReference type="EMBL" id="CAH2079797.1"/>
    </source>
</evidence>
<feature type="compositionally biased region" description="Basic and acidic residues" evidence="1">
    <location>
        <begin position="90"/>
        <end position="105"/>
    </location>
</feature>
<reference evidence="2 3" key="1">
    <citation type="submission" date="2022-03" db="EMBL/GenBank/DDBJ databases">
        <authorList>
            <person name="Nunn A."/>
            <person name="Chopra R."/>
            <person name="Nunn A."/>
            <person name="Contreras Garrido A."/>
        </authorList>
    </citation>
    <scope>NUCLEOTIDE SEQUENCE [LARGE SCALE GENOMIC DNA]</scope>
</reference>